<reference evidence="1 2" key="1">
    <citation type="journal article" date="2020" name="Phytopathology">
        <title>Genome Sequence Resources of Colletotrichum truncatum, C. plurivorum, C. musicola, and C. sojae: Four Species Pathogenic to Soybean (Glycine max).</title>
        <authorList>
            <person name="Rogerio F."/>
            <person name="Boufleur T.R."/>
            <person name="Ciampi-Guillardi M."/>
            <person name="Sukno S.A."/>
            <person name="Thon M.R."/>
            <person name="Massola Junior N.S."/>
            <person name="Baroncelli R."/>
        </authorList>
    </citation>
    <scope>NUCLEOTIDE SEQUENCE [LARGE SCALE GENOMIC DNA]</scope>
    <source>
        <strain evidence="1 2">CMES1059</strain>
    </source>
</reference>
<keyword evidence="2" id="KW-1185">Reference proteome</keyword>
<proteinExistence type="predicted"/>
<keyword evidence="1" id="KW-0503">Monooxygenase</keyword>
<protein>
    <submittedName>
        <fullName evidence="1">Cytochrome p450 monooxygenase</fullName>
    </submittedName>
</protein>
<organism evidence="1 2">
    <name type="scientific">Colletotrichum truncatum</name>
    <name type="common">Anthracnose fungus</name>
    <name type="synonym">Colletotrichum capsici</name>
    <dbReference type="NCBI Taxonomy" id="5467"/>
    <lineage>
        <taxon>Eukaryota</taxon>
        <taxon>Fungi</taxon>
        <taxon>Dikarya</taxon>
        <taxon>Ascomycota</taxon>
        <taxon>Pezizomycotina</taxon>
        <taxon>Sordariomycetes</taxon>
        <taxon>Hypocreomycetidae</taxon>
        <taxon>Glomerellales</taxon>
        <taxon>Glomerellaceae</taxon>
        <taxon>Colletotrichum</taxon>
        <taxon>Colletotrichum truncatum species complex</taxon>
    </lineage>
</organism>
<dbReference type="EMBL" id="VUJX02000002">
    <property type="protein sequence ID" value="KAL0941383.1"/>
    <property type="molecule type" value="Genomic_DNA"/>
</dbReference>
<accession>A0ACC3ZB51</accession>
<sequence length="504" mass="57439">MMKTVDLTAAVTAHYLPILKIILITAVLWQLLAAGYNLFFHPLRKYPGPLLQRATSLPWALQNATGNQAFCTQKLHDRYGPVVRIGPRHLSFTHADAWKDIYGFQPSSKGSTEMPKSKVFSETIEDLPKSILNADRNNHQRLRRALAHGFSDSSMREQEDLIIKYIDKLASRLSEYSRNGTKTFNIEAWYNWTTFDVAGDLIFGQSFRCLDHANYHPWVAFVFSAIRLGAVMTSLRYIGLGFVVQALFKIGGMRAMAKVRENTDEMMEGRMKMTSERKDLFEGLLRRREEWNLSFDHLSANALILVLAGSETTATTLSGATYLILTHPEVHEKLKAEVRSAFNSSSEININSVSKLTYMLAVLNETLRLYPPVTSGLIREVPVNGYNIVSEHIPEGTFVEIQQWSSNHSPDNWTEPWEFKPERFLEDEKSNKNRLDSLQAFSVGPRNCIGRNLAYAEMRLVLARIMFDFDLTLGEGNKAWIERQRAFGLWDRIPLSVSLKPVVR</sequence>
<evidence type="ECO:0000313" key="2">
    <source>
        <dbReference type="Proteomes" id="UP000805649"/>
    </source>
</evidence>
<evidence type="ECO:0000313" key="1">
    <source>
        <dbReference type="EMBL" id="KAL0941383.1"/>
    </source>
</evidence>
<dbReference type="Proteomes" id="UP000805649">
    <property type="component" value="Unassembled WGS sequence"/>
</dbReference>
<name>A0ACC3ZB51_COLTU</name>
<keyword evidence="1" id="KW-0560">Oxidoreductase</keyword>
<gene>
    <name evidence="1" type="ORF">CTRU02_204146</name>
</gene>
<comment type="caution">
    <text evidence="1">The sequence shown here is derived from an EMBL/GenBank/DDBJ whole genome shotgun (WGS) entry which is preliminary data.</text>
</comment>